<sequence>MYQTDILEIMEILVNLGVRDQRMEEAKDLLIQKRRADGKWYLENTFNGKMLVNIEKKGEPSKWLTLKAICTLDKWYD</sequence>
<dbReference type="Proteomes" id="UP000614200">
    <property type="component" value="Unassembled WGS sequence"/>
</dbReference>
<evidence type="ECO:0000313" key="1">
    <source>
        <dbReference type="EMBL" id="MBF4694011.1"/>
    </source>
</evidence>
<accession>A0ABR9ZUI8</accession>
<dbReference type="RefSeq" id="WP_194702245.1">
    <property type="nucleotide sequence ID" value="NZ_JADKNH010000007.1"/>
</dbReference>
<name>A0ABR9ZUI8_9FIRM</name>
<protein>
    <submittedName>
        <fullName evidence="1">Uncharacterized protein</fullName>
    </submittedName>
</protein>
<gene>
    <name evidence="1" type="ORF">ISU02_12900</name>
</gene>
<evidence type="ECO:0000313" key="2">
    <source>
        <dbReference type="Proteomes" id="UP000614200"/>
    </source>
</evidence>
<keyword evidence="2" id="KW-1185">Reference proteome</keyword>
<comment type="caution">
    <text evidence="1">The sequence shown here is derived from an EMBL/GenBank/DDBJ whole genome shotgun (WGS) entry which is preliminary data.</text>
</comment>
<reference evidence="1 2" key="1">
    <citation type="submission" date="2020-11" db="EMBL/GenBank/DDBJ databases">
        <title>Fusibacter basophilias sp. nov.</title>
        <authorList>
            <person name="Qiu D."/>
        </authorList>
    </citation>
    <scope>NUCLEOTIDE SEQUENCE [LARGE SCALE GENOMIC DNA]</scope>
    <source>
        <strain evidence="1 2">Q10-2</strain>
    </source>
</reference>
<organism evidence="1 2">
    <name type="scientific">Fusibacter ferrireducens</name>
    <dbReference type="NCBI Taxonomy" id="2785058"/>
    <lineage>
        <taxon>Bacteria</taxon>
        <taxon>Bacillati</taxon>
        <taxon>Bacillota</taxon>
        <taxon>Clostridia</taxon>
        <taxon>Eubacteriales</taxon>
        <taxon>Eubacteriales Family XII. Incertae Sedis</taxon>
        <taxon>Fusibacter</taxon>
    </lineage>
</organism>
<proteinExistence type="predicted"/>
<dbReference type="EMBL" id="JADKNH010000007">
    <property type="protein sequence ID" value="MBF4694011.1"/>
    <property type="molecule type" value="Genomic_DNA"/>
</dbReference>